<accession>A0A0P1AA33</accession>
<proteinExistence type="predicted"/>
<keyword evidence="3" id="KW-1185">Reference proteome</keyword>
<evidence type="ECO:0000313" key="2">
    <source>
        <dbReference type="EMBL" id="CEG37161.1"/>
    </source>
</evidence>
<protein>
    <submittedName>
        <fullName evidence="2">Uncharacterized protein</fullName>
    </submittedName>
</protein>
<dbReference type="EMBL" id="CCYD01000261">
    <property type="protein sequence ID" value="CEG37161.1"/>
    <property type="molecule type" value="Genomic_DNA"/>
</dbReference>
<reference evidence="3" key="1">
    <citation type="submission" date="2014-09" db="EMBL/GenBank/DDBJ databases">
        <authorList>
            <person name="Sharma Rahul"/>
            <person name="Thines Marco"/>
        </authorList>
    </citation>
    <scope>NUCLEOTIDE SEQUENCE [LARGE SCALE GENOMIC DNA]</scope>
</reference>
<name>A0A0P1AA33_PLAHL</name>
<feature type="compositionally biased region" description="Polar residues" evidence="1">
    <location>
        <begin position="22"/>
        <end position="37"/>
    </location>
</feature>
<feature type="region of interest" description="Disordered" evidence="1">
    <location>
        <begin position="50"/>
        <end position="69"/>
    </location>
</feature>
<dbReference type="AlphaFoldDB" id="A0A0P1AA33"/>
<organism evidence="2 3">
    <name type="scientific">Plasmopara halstedii</name>
    <name type="common">Downy mildew of sunflower</name>
    <dbReference type="NCBI Taxonomy" id="4781"/>
    <lineage>
        <taxon>Eukaryota</taxon>
        <taxon>Sar</taxon>
        <taxon>Stramenopiles</taxon>
        <taxon>Oomycota</taxon>
        <taxon>Peronosporomycetes</taxon>
        <taxon>Peronosporales</taxon>
        <taxon>Peronosporaceae</taxon>
        <taxon>Plasmopara</taxon>
    </lineage>
</organism>
<dbReference type="Proteomes" id="UP000054928">
    <property type="component" value="Unassembled WGS sequence"/>
</dbReference>
<sequence length="69" mass="7681">MFLNHIKTNVEYNDRSLRSKQALVSSGTRNPVSSTSPHVRRIGDSDFEVSAHQHTNPSSSDPSKLPPQH</sequence>
<evidence type="ECO:0000256" key="1">
    <source>
        <dbReference type="SAM" id="MobiDB-lite"/>
    </source>
</evidence>
<feature type="compositionally biased region" description="Polar residues" evidence="1">
    <location>
        <begin position="52"/>
        <end position="62"/>
    </location>
</feature>
<dbReference type="GeneID" id="59052865"/>
<feature type="region of interest" description="Disordered" evidence="1">
    <location>
        <begin position="22"/>
        <end position="44"/>
    </location>
</feature>
<dbReference type="RefSeq" id="XP_036263035.1">
    <property type="nucleotide sequence ID" value="XM_036407324.1"/>
</dbReference>
<evidence type="ECO:0000313" key="3">
    <source>
        <dbReference type="Proteomes" id="UP000054928"/>
    </source>
</evidence>